<name>A0ABN0XQ84_9ALTE</name>
<dbReference type="InterPro" id="IPR000415">
    <property type="entry name" value="Nitroreductase-like"/>
</dbReference>
<dbReference type="Proteomes" id="UP001501757">
    <property type="component" value="Unassembled WGS sequence"/>
</dbReference>
<evidence type="ECO:0000313" key="1">
    <source>
        <dbReference type="EMBL" id="GAA0369825.1"/>
    </source>
</evidence>
<evidence type="ECO:0008006" key="3">
    <source>
        <dbReference type="Google" id="ProtNLM"/>
    </source>
</evidence>
<comment type="caution">
    <text evidence="1">The sequence shown here is derived from an EMBL/GenBank/DDBJ whole genome shotgun (WGS) entry which is preliminary data.</text>
</comment>
<dbReference type="EMBL" id="BAAAEI010000023">
    <property type="protein sequence ID" value="GAA0369825.1"/>
    <property type="molecule type" value="Genomic_DNA"/>
</dbReference>
<dbReference type="RefSeq" id="WP_343847035.1">
    <property type="nucleotide sequence ID" value="NZ_BAAAEI010000023.1"/>
</dbReference>
<keyword evidence="2" id="KW-1185">Reference proteome</keyword>
<dbReference type="SUPFAM" id="SSF55469">
    <property type="entry name" value="FMN-dependent nitroreductase-like"/>
    <property type="match status" value="1"/>
</dbReference>
<protein>
    <recommendedName>
        <fullName evidence="3">Nitroreductase domain-containing protein</fullName>
    </recommendedName>
</protein>
<proteinExistence type="predicted"/>
<evidence type="ECO:0000313" key="2">
    <source>
        <dbReference type="Proteomes" id="UP001501757"/>
    </source>
</evidence>
<gene>
    <name evidence="1" type="ORF">GCM10009092_37630</name>
</gene>
<reference evidence="1 2" key="1">
    <citation type="journal article" date="2019" name="Int. J. Syst. Evol. Microbiol.">
        <title>The Global Catalogue of Microorganisms (GCM) 10K type strain sequencing project: providing services to taxonomists for standard genome sequencing and annotation.</title>
        <authorList>
            <consortium name="The Broad Institute Genomics Platform"/>
            <consortium name="The Broad Institute Genome Sequencing Center for Infectious Disease"/>
            <person name="Wu L."/>
            <person name="Ma J."/>
        </authorList>
    </citation>
    <scope>NUCLEOTIDE SEQUENCE [LARGE SCALE GENOMIC DNA]</scope>
    <source>
        <strain evidence="1 2">JCM 13378</strain>
    </source>
</reference>
<accession>A0ABN0XQ84</accession>
<sequence>MDLQLVNRVLEIARFYPSGDNSQPFRFRLVGSELHIDYYEPAARHTLIYDDMLILLTLGGLLHYVKTGFAQQNKAINLSLQLDGFSALESSNSIVVVTLAQSGDIPTERHDLRGRVTDRRPYQPFHTIDINTDTVNSQSKHLRCDAWINAPEQLLHFFAMCDSLVWESKNLALDIIKSVSFANESPKRGLPWRNLGVSYGETIPIRLVQKYPSLYSLFAPLVKVGMNQSQRKLWGSSSSFLLFSFDKDLSNHSIVDAYQDMMKFLTELNQQGYHYQPSTMSTEVLNIPLKSPNLTDSAGLNVEPFLNDISSLRQELRLEGRLVGWIVRIGKPVADFPREARTNRLDVSEILK</sequence>
<dbReference type="Gene3D" id="3.40.109.10">
    <property type="entry name" value="NADH Oxidase"/>
    <property type="match status" value="1"/>
</dbReference>
<organism evidence="1 2">
    <name type="scientific">Bowmanella denitrificans</name>
    <dbReference type="NCBI Taxonomy" id="366582"/>
    <lineage>
        <taxon>Bacteria</taxon>
        <taxon>Pseudomonadati</taxon>
        <taxon>Pseudomonadota</taxon>
        <taxon>Gammaproteobacteria</taxon>
        <taxon>Alteromonadales</taxon>
        <taxon>Alteromonadaceae</taxon>
        <taxon>Bowmanella</taxon>
    </lineage>
</organism>